<feature type="domain" description="HTH lacI-type" evidence="4">
    <location>
        <begin position="9"/>
        <end position="64"/>
    </location>
</feature>
<dbReference type="RefSeq" id="WP_187222818.1">
    <property type="nucleotide sequence ID" value="NZ_JABVED010000012.1"/>
</dbReference>
<dbReference type="GO" id="GO:0003677">
    <property type="term" value="F:DNA binding"/>
    <property type="evidence" value="ECO:0007669"/>
    <property type="project" value="UniProtKB-KW"/>
</dbReference>
<dbReference type="CDD" id="cd06279">
    <property type="entry name" value="PBP1_LacI-like"/>
    <property type="match status" value="1"/>
</dbReference>
<evidence type="ECO:0000259" key="4">
    <source>
        <dbReference type="PROSITE" id="PS50932"/>
    </source>
</evidence>
<dbReference type="InterPro" id="IPR000843">
    <property type="entry name" value="HTH_LacI"/>
</dbReference>
<dbReference type="SUPFAM" id="SSF47413">
    <property type="entry name" value="lambda repressor-like DNA-binding domains"/>
    <property type="match status" value="1"/>
</dbReference>
<evidence type="ECO:0000313" key="5">
    <source>
        <dbReference type="EMBL" id="MBC6449784.1"/>
    </source>
</evidence>
<keyword evidence="2 5" id="KW-0238">DNA-binding</keyword>
<keyword evidence="1" id="KW-0805">Transcription regulation</keyword>
<evidence type="ECO:0000313" key="6">
    <source>
        <dbReference type="Proteomes" id="UP000734823"/>
    </source>
</evidence>
<protein>
    <submittedName>
        <fullName evidence="5">LacI family DNA-binding transcriptional regulator</fullName>
    </submittedName>
</protein>
<sequence length="351" mass="36702">MKQDRVRRPTLDTVAQEVGVSRATVSNAYNRPDQLSAALRERIIVTANLLGYSGPDPVARSLATRRGGAVAVLLGGGLSAAFSDPALSIVLDSMASTLDSERSLLLMPGTGAGPTPDSVARAHADIAVAYSLPDDSPALAQVAARGLPLVVIDQPVVAGSARVDTADETGATLAARHVRALGHRRVAILSFALGPDGAQGPAAPERLRDARFRVTRDRVKGALIGLEETDVPIWEAPGCRRDHGREGALWLLGLDPRPTALLCLSDELALGAIRAAHDLGLRVPEDVSIVGFDDTPAAQWADPPLTTVRQDLGEKGRMAAELALSLLDGTRPGPPTTLPVTLVERASTAPM</sequence>
<keyword evidence="6" id="KW-1185">Reference proteome</keyword>
<evidence type="ECO:0000256" key="3">
    <source>
        <dbReference type="ARBA" id="ARBA00023163"/>
    </source>
</evidence>
<dbReference type="InterPro" id="IPR028082">
    <property type="entry name" value="Peripla_BP_I"/>
</dbReference>
<dbReference type="SUPFAM" id="SSF53822">
    <property type="entry name" value="Periplasmic binding protein-like I"/>
    <property type="match status" value="1"/>
</dbReference>
<dbReference type="SMART" id="SM00354">
    <property type="entry name" value="HTH_LACI"/>
    <property type="match status" value="1"/>
</dbReference>
<evidence type="ECO:0000256" key="1">
    <source>
        <dbReference type="ARBA" id="ARBA00023015"/>
    </source>
</evidence>
<accession>A0ABR7LAW2</accession>
<dbReference type="InterPro" id="IPR010982">
    <property type="entry name" value="Lambda_DNA-bd_dom_sf"/>
</dbReference>
<comment type="caution">
    <text evidence="5">The sequence shown here is derived from an EMBL/GenBank/DDBJ whole genome shotgun (WGS) entry which is preliminary data.</text>
</comment>
<dbReference type="PROSITE" id="PS50932">
    <property type="entry name" value="HTH_LACI_2"/>
    <property type="match status" value="1"/>
</dbReference>
<dbReference type="PANTHER" id="PTHR30146">
    <property type="entry name" value="LACI-RELATED TRANSCRIPTIONAL REPRESSOR"/>
    <property type="match status" value="1"/>
</dbReference>
<name>A0ABR7LAW2_9PSEU</name>
<dbReference type="InterPro" id="IPR046335">
    <property type="entry name" value="LacI/GalR-like_sensor"/>
</dbReference>
<dbReference type="Pfam" id="PF00356">
    <property type="entry name" value="LacI"/>
    <property type="match status" value="1"/>
</dbReference>
<organism evidence="5 6">
    <name type="scientific">Actinokineospora xionganensis</name>
    <dbReference type="NCBI Taxonomy" id="2684470"/>
    <lineage>
        <taxon>Bacteria</taxon>
        <taxon>Bacillati</taxon>
        <taxon>Actinomycetota</taxon>
        <taxon>Actinomycetes</taxon>
        <taxon>Pseudonocardiales</taxon>
        <taxon>Pseudonocardiaceae</taxon>
        <taxon>Actinokineospora</taxon>
    </lineage>
</organism>
<dbReference type="CDD" id="cd01392">
    <property type="entry name" value="HTH_LacI"/>
    <property type="match status" value="1"/>
</dbReference>
<dbReference type="EMBL" id="JABVED010000012">
    <property type="protein sequence ID" value="MBC6449784.1"/>
    <property type="molecule type" value="Genomic_DNA"/>
</dbReference>
<dbReference type="Pfam" id="PF13377">
    <property type="entry name" value="Peripla_BP_3"/>
    <property type="match status" value="1"/>
</dbReference>
<dbReference type="Proteomes" id="UP000734823">
    <property type="component" value="Unassembled WGS sequence"/>
</dbReference>
<gene>
    <name evidence="5" type="ORF">GPZ80_21730</name>
</gene>
<dbReference type="Gene3D" id="1.10.260.40">
    <property type="entry name" value="lambda repressor-like DNA-binding domains"/>
    <property type="match status" value="1"/>
</dbReference>
<dbReference type="Gene3D" id="3.40.50.2300">
    <property type="match status" value="2"/>
</dbReference>
<dbReference type="PANTHER" id="PTHR30146:SF138">
    <property type="entry name" value="TRANSCRIPTIONAL REGULATORY PROTEIN"/>
    <property type="match status" value="1"/>
</dbReference>
<keyword evidence="3" id="KW-0804">Transcription</keyword>
<proteinExistence type="predicted"/>
<reference evidence="5 6" key="1">
    <citation type="submission" date="2020-06" db="EMBL/GenBank/DDBJ databases">
        <title>Actinokineospora xiongansis sp. nov., isolated from soil of Baiyangdian.</title>
        <authorList>
            <person name="Zhang X."/>
        </authorList>
    </citation>
    <scope>NUCLEOTIDE SEQUENCE [LARGE SCALE GENOMIC DNA]</scope>
    <source>
        <strain evidence="5 6">HBU206404</strain>
    </source>
</reference>
<evidence type="ECO:0000256" key="2">
    <source>
        <dbReference type="ARBA" id="ARBA00023125"/>
    </source>
</evidence>